<dbReference type="RefSeq" id="WP_290313198.1">
    <property type="nucleotide sequence ID" value="NZ_JAUFQC010000027.1"/>
</dbReference>
<gene>
    <name evidence="1" type="ORF">QWZ16_19800</name>
</gene>
<sequence>MIHLDDVSLAMCVVKPLADGVTFCSDTKKPERWQTLRFSAL</sequence>
<dbReference type="EMBL" id="JAUFQC010000027">
    <property type="protein sequence ID" value="MDN3611842.1"/>
    <property type="molecule type" value="Genomic_DNA"/>
</dbReference>
<dbReference type="Proteomes" id="UP001238540">
    <property type="component" value="Unassembled WGS sequence"/>
</dbReference>
<organism evidence="1 2">
    <name type="scientific">Vibrio ostreicida</name>
    <dbReference type="NCBI Taxonomy" id="526588"/>
    <lineage>
        <taxon>Bacteria</taxon>
        <taxon>Pseudomonadati</taxon>
        <taxon>Pseudomonadota</taxon>
        <taxon>Gammaproteobacteria</taxon>
        <taxon>Vibrionales</taxon>
        <taxon>Vibrionaceae</taxon>
        <taxon>Vibrio</taxon>
    </lineage>
</organism>
<protein>
    <submittedName>
        <fullName evidence="1">Uncharacterized protein</fullName>
    </submittedName>
</protein>
<reference evidence="2" key="1">
    <citation type="journal article" date="2019" name="Int. J. Syst. Evol. Microbiol.">
        <title>The Global Catalogue of Microorganisms (GCM) 10K type strain sequencing project: providing services to taxonomists for standard genome sequencing and annotation.</title>
        <authorList>
            <consortium name="The Broad Institute Genomics Platform"/>
            <consortium name="The Broad Institute Genome Sequencing Center for Infectious Disease"/>
            <person name="Wu L."/>
            <person name="Ma J."/>
        </authorList>
    </citation>
    <scope>NUCLEOTIDE SEQUENCE [LARGE SCALE GENOMIC DNA]</scope>
    <source>
        <strain evidence="2">CECT 7398</strain>
    </source>
</reference>
<name>A0ABT8C0F9_9VIBR</name>
<accession>A0ABT8C0F9</accession>
<proteinExistence type="predicted"/>
<keyword evidence="2" id="KW-1185">Reference proteome</keyword>
<comment type="caution">
    <text evidence="1">The sequence shown here is derived from an EMBL/GenBank/DDBJ whole genome shotgun (WGS) entry which is preliminary data.</text>
</comment>
<evidence type="ECO:0000313" key="1">
    <source>
        <dbReference type="EMBL" id="MDN3611842.1"/>
    </source>
</evidence>
<evidence type="ECO:0000313" key="2">
    <source>
        <dbReference type="Proteomes" id="UP001238540"/>
    </source>
</evidence>